<evidence type="ECO:0000256" key="3">
    <source>
        <dbReference type="ARBA" id="ARBA00022516"/>
    </source>
</evidence>
<dbReference type="GO" id="GO:0005737">
    <property type="term" value="C:cytoplasm"/>
    <property type="evidence" value="ECO:0007669"/>
    <property type="project" value="UniProtKB-SubCell"/>
</dbReference>
<evidence type="ECO:0000256" key="10">
    <source>
        <dbReference type="HAMAP-Rule" id="MF_00019"/>
    </source>
</evidence>
<dbReference type="OrthoDB" id="9806408at2"/>
<keyword evidence="3 10" id="KW-0444">Lipid biosynthesis</keyword>
<evidence type="ECO:0000256" key="8">
    <source>
        <dbReference type="ARBA" id="ARBA00024069"/>
    </source>
</evidence>
<keyword evidence="12" id="KW-1185">Reference proteome</keyword>
<gene>
    <name evidence="10 11" type="primary">plsX</name>
    <name evidence="11" type="ORF">KDI_28350</name>
</gene>
<comment type="caution">
    <text evidence="11">The sequence shown here is derived from an EMBL/GenBank/DDBJ whole genome shotgun (WGS) entry which is preliminary data.</text>
</comment>
<evidence type="ECO:0000256" key="6">
    <source>
        <dbReference type="ARBA" id="ARBA00023209"/>
    </source>
</evidence>
<name>A0A5A5TCM4_9CHLR</name>
<organism evidence="11 12">
    <name type="scientific">Dictyobacter arantiisoli</name>
    <dbReference type="NCBI Taxonomy" id="2014874"/>
    <lineage>
        <taxon>Bacteria</taxon>
        <taxon>Bacillati</taxon>
        <taxon>Chloroflexota</taxon>
        <taxon>Ktedonobacteria</taxon>
        <taxon>Ktedonobacterales</taxon>
        <taxon>Dictyobacteraceae</taxon>
        <taxon>Dictyobacter</taxon>
    </lineage>
</organism>
<keyword evidence="2 10" id="KW-0963">Cytoplasm</keyword>
<evidence type="ECO:0000313" key="11">
    <source>
        <dbReference type="EMBL" id="GCF09271.1"/>
    </source>
</evidence>
<comment type="similarity">
    <text evidence="10">Belongs to the PlsX family.</text>
</comment>
<reference evidence="11 12" key="1">
    <citation type="submission" date="2019-01" db="EMBL/GenBank/DDBJ databases">
        <title>Draft genome sequence of Dictyobacter sp. Uno17.</title>
        <authorList>
            <person name="Wang C.M."/>
            <person name="Zheng Y."/>
            <person name="Sakai Y."/>
            <person name="Abe K."/>
            <person name="Yokota A."/>
            <person name="Yabe S."/>
        </authorList>
    </citation>
    <scope>NUCLEOTIDE SEQUENCE [LARGE SCALE GENOMIC DNA]</scope>
    <source>
        <strain evidence="11 12">Uno17</strain>
    </source>
</reference>
<keyword evidence="6 10" id="KW-0594">Phospholipid biosynthesis</keyword>
<comment type="function">
    <text evidence="10">Catalyzes the reversible formation of acyl-phosphate (acyl-PO(4)) from acyl-[acyl-carrier-protein] (acyl-ACP). This enzyme utilizes acyl-ACP as fatty acyl donor, but not acyl-CoA.</text>
</comment>
<dbReference type="EMBL" id="BIXY01000040">
    <property type="protein sequence ID" value="GCF09271.1"/>
    <property type="molecule type" value="Genomic_DNA"/>
</dbReference>
<dbReference type="PANTHER" id="PTHR30100">
    <property type="entry name" value="FATTY ACID/PHOSPHOLIPID SYNTHESIS PROTEIN PLSX"/>
    <property type="match status" value="1"/>
</dbReference>
<evidence type="ECO:0000313" key="12">
    <source>
        <dbReference type="Proteomes" id="UP000322530"/>
    </source>
</evidence>
<dbReference type="GO" id="GO:0043811">
    <property type="term" value="F:phosphate:acyl-[acyl carrier protein] acyltransferase activity"/>
    <property type="evidence" value="ECO:0007669"/>
    <property type="project" value="UniProtKB-UniRule"/>
</dbReference>
<keyword evidence="5 10" id="KW-0443">Lipid metabolism</keyword>
<dbReference type="GO" id="GO:0006633">
    <property type="term" value="P:fatty acid biosynthetic process"/>
    <property type="evidence" value="ECO:0007669"/>
    <property type="project" value="UniProtKB-UniRule"/>
</dbReference>
<comment type="subcellular location">
    <subcellularLocation>
        <location evidence="10">Cytoplasm</location>
    </subcellularLocation>
    <text evidence="10">Associated with the membrane possibly through PlsY.</text>
</comment>
<accession>A0A5A5TCM4</accession>
<evidence type="ECO:0000256" key="1">
    <source>
        <dbReference type="ARBA" id="ARBA00001232"/>
    </source>
</evidence>
<dbReference type="NCBIfam" id="TIGR00182">
    <property type="entry name" value="plsX"/>
    <property type="match status" value="1"/>
</dbReference>
<dbReference type="Gene3D" id="3.40.718.10">
    <property type="entry name" value="Isopropylmalate Dehydrogenase"/>
    <property type="match status" value="1"/>
</dbReference>
<dbReference type="EC" id="2.3.1.274" evidence="8 10"/>
<comment type="pathway">
    <text evidence="10">Lipid metabolism; phospholipid metabolism.</text>
</comment>
<evidence type="ECO:0000256" key="9">
    <source>
        <dbReference type="ARBA" id="ARBA00046608"/>
    </source>
</evidence>
<dbReference type="AlphaFoldDB" id="A0A5A5TCM4"/>
<keyword evidence="4 10" id="KW-0808">Transferase</keyword>
<comment type="subunit">
    <text evidence="9 10">Homodimer. Probably interacts with PlsY.</text>
</comment>
<dbReference type="PIRSF" id="PIRSF002465">
    <property type="entry name" value="Phsphlp_syn_PlsX"/>
    <property type="match status" value="1"/>
</dbReference>
<sequence>MSASESAPIRVALDAMGGDKAPGEIVLGAVQAAREYGIGVYLVGREEAIRAELAKHDTTGLDLPIIHTDEVIEMDDHPATAVRRKKNASMVLALQLVRDGKALGAVSAGNSGAMMAASLFTLKRIPGVDRPALGGVFATKNSPCMVIDMGANTDCKPEYLQQFALMGSIYMERIFKISSPRVGLLANGEEETKGNQQVIETHQLLKKDAALLGLNFIGNVEGRDIPADAVDIVVCDGFVGNIVLKLSEGLAETILGLIREQMTSTIWAKLAAAVLKPRLRKVFKKLDYAEYGGVPLLGVNGSAIISHGRSNAKAIKNAIRVARQTAETGVAEAIAEGLAKLEKDRPASAQAEKMPQTEA</sequence>
<dbReference type="SUPFAM" id="SSF53659">
    <property type="entry name" value="Isocitrate/Isopropylmalate dehydrogenase-like"/>
    <property type="match status" value="1"/>
</dbReference>
<dbReference type="Pfam" id="PF02504">
    <property type="entry name" value="FA_synthesis"/>
    <property type="match status" value="1"/>
</dbReference>
<evidence type="ECO:0000256" key="5">
    <source>
        <dbReference type="ARBA" id="ARBA00023098"/>
    </source>
</evidence>
<dbReference type="PANTHER" id="PTHR30100:SF1">
    <property type="entry name" value="PHOSPHATE ACYLTRANSFERASE"/>
    <property type="match status" value="1"/>
</dbReference>
<keyword evidence="11" id="KW-0012">Acyltransferase</keyword>
<comment type="catalytic activity">
    <reaction evidence="1 10">
        <text>a fatty acyl-[ACP] + phosphate = an acyl phosphate + holo-[ACP]</text>
        <dbReference type="Rhea" id="RHEA:42292"/>
        <dbReference type="Rhea" id="RHEA-COMP:9685"/>
        <dbReference type="Rhea" id="RHEA-COMP:14125"/>
        <dbReference type="ChEBI" id="CHEBI:43474"/>
        <dbReference type="ChEBI" id="CHEBI:59918"/>
        <dbReference type="ChEBI" id="CHEBI:64479"/>
        <dbReference type="ChEBI" id="CHEBI:138651"/>
        <dbReference type="EC" id="2.3.1.274"/>
    </reaction>
</comment>
<evidence type="ECO:0000256" key="7">
    <source>
        <dbReference type="ARBA" id="ARBA00023264"/>
    </source>
</evidence>
<proteinExistence type="inferred from homology"/>
<evidence type="ECO:0000256" key="2">
    <source>
        <dbReference type="ARBA" id="ARBA00022490"/>
    </source>
</evidence>
<protein>
    <recommendedName>
        <fullName evidence="8 10">Phosphate acyltransferase</fullName>
        <ecNumber evidence="8 10">2.3.1.274</ecNumber>
    </recommendedName>
    <alternativeName>
        <fullName evidence="10">Acyl-ACP phosphotransacylase</fullName>
    </alternativeName>
    <alternativeName>
        <fullName evidence="10">Acyl-[acyl-carrier-protein]--phosphate acyltransferase</fullName>
    </alternativeName>
    <alternativeName>
        <fullName evidence="10">Phosphate-acyl-ACP acyltransferase</fullName>
    </alternativeName>
</protein>
<dbReference type="Proteomes" id="UP000322530">
    <property type="component" value="Unassembled WGS sequence"/>
</dbReference>
<dbReference type="InterPro" id="IPR003664">
    <property type="entry name" value="FA_synthesis"/>
</dbReference>
<dbReference type="InterPro" id="IPR012281">
    <property type="entry name" value="Phospholipid_synth_PlsX-like"/>
</dbReference>
<dbReference type="HAMAP" id="MF_00019">
    <property type="entry name" value="PlsX"/>
    <property type="match status" value="1"/>
</dbReference>
<dbReference type="UniPathway" id="UPA00085"/>
<evidence type="ECO:0000256" key="4">
    <source>
        <dbReference type="ARBA" id="ARBA00022679"/>
    </source>
</evidence>
<keyword evidence="7 10" id="KW-1208">Phospholipid metabolism</keyword>
<dbReference type="GO" id="GO:0008654">
    <property type="term" value="P:phospholipid biosynthetic process"/>
    <property type="evidence" value="ECO:0007669"/>
    <property type="project" value="UniProtKB-KW"/>
</dbReference>